<dbReference type="GO" id="GO:0061630">
    <property type="term" value="F:ubiquitin protein ligase activity"/>
    <property type="evidence" value="ECO:0007669"/>
    <property type="project" value="UniProtKB-EC"/>
</dbReference>
<feature type="domain" description="Cbl-PTB" evidence="2">
    <location>
        <begin position="31"/>
        <end position="183"/>
    </location>
</feature>
<dbReference type="GO" id="GO:0005509">
    <property type="term" value="F:calcium ion binding"/>
    <property type="evidence" value="ECO:0007669"/>
    <property type="project" value="UniProtKB-UniRule"/>
</dbReference>
<dbReference type="GO" id="GO:0017124">
    <property type="term" value="F:SH3 domain binding"/>
    <property type="evidence" value="ECO:0007669"/>
    <property type="project" value="TreeGrafter"/>
</dbReference>
<comment type="function">
    <text evidence="1">E3 ubiquitin-protein ligase which accepts ubiquitin from specific E2 ubiquitin-conjugating enzymes, and transfers it to substrates, generally promoting their degradation by the proteasome.</text>
</comment>
<dbReference type="GO" id="GO:0030971">
    <property type="term" value="F:receptor tyrosine kinase binding"/>
    <property type="evidence" value="ECO:0007669"/>
    <property type="project" value="TreeGrafter"/>
</dbReference>
<keyword evidence="4" id="KW-1185">Reference proteome</keyword>
<keyword evidence="1" id="KW-0863">Zinc-finger</keyword>
<comment type="catalytic activity">
    <reaction evidence="1">
        <text>S-ubiquitinyl-[E2 ubiquitin-conjugating enzyme]-L-cysteine + [acceptor protein]-L-lysine = [E2 ubiquitin-conjugating enzyme]-L-cysteine + N(6)-ubiquitinyl-[acceptor protein]-L-lysine.</text>
        <dbReference type="EC" id="2.3.2.27"/>
    </reaction>
</comment>
<organism evidence="3 4">
    <name type="scientific">Ridgeia piscesae</name>
    <name type="common">Tubeworm</name>
    <dbReference type="NCBI Taxonomy" id="27915"/>
    <lineage>
        <taxon>Eukaryota</taxon>
        <taxon>Metazoa</taxon>
        <taxon>Spiralia</taxon>
        <taxon>Lophotrochozoa</taxon>
        <taxon>Annelida</taxon>
        <taxon>Polychaeta</taxon>
        <taxon>Sedentaria</taxon>
        <taxon>Canalipalpata</taxon>
        <taxon>Sabellida</taxon>
        <taxon>Siboglinidae</taxon>
        <taxon>Ridgeia</taxon>
    </lineage>
</organism>
<name>A0AAD9KI21_RIDPI</name>
<protein>
    <recommendedName>
        <fullName evidence="1">E3 ubiquitin-protein ligase CBL</fullName>
        <ecNumber evidence="1">2.3.2.27</ecNumber>
    </recommendedName>
</protein>
<dbReference type="InterPro" id="IPR003153">
    <property type="entry name" value="Adaptor_Cbl_N_hlx"/>
</dbReference>
<dbReference type="FunFam" id="1.20.930.20:FF:000001">
    <property type="entry name" value="E3 ubiquitin-protein ligase CBL"/>
    <property type="match status" value="1"/>
</dbReference>
<dbReference type="Pfam" id="PF02262">
    <property type="entry name" value="Cbl_N"/>
    <property type="match status" value="1"/>
</dbReference>
<dbReference type="InterPro" id="IPR024162">
    <property type="entry name" value="Adaptor_Cbl"/>
</dbReference>
<dbReference type="GO" id="GO:0001784">
    <property type="term" value="F:phosphotyrosine residue binding"/>
    <property type="evidence" value="ECO:0007669"/>
    <property type="project" value="UniProtKB-UniRule"/>
</dbReference>
<dbReference type="EMBL" id="JAODUO010001054">
    <property type="protein sequence ID" value="KAK2171542.1"/>
    <property type="molecule type" value="Genomic_DNA"/>
</dbReference>
<dbReference type="GO" id="GO:0005886">
    <property type="term" value="C:plasma membrane"/>
    <property type="evidence" value="ECO:0007669"/>
    <property type="project" value="TreeGrafter"/>
</dbReference>
<comment type="domain">
    <text evidence="1">The N-terminus is composed of the phosphotyrosine binding (PTB) domain, a short linker region and the RING-type zinc finger. The PTB domain, which is also called TKB (tyrosine kinase binding) domain, is composed of three different subdomains: a four-helix bundle (4H), a calcium-binding EF hand and a divergent SH2 domain.</text>
</comment>
<reference evidence="3" key="1">
    <citation type="journal article" date="2023" name="Mol. Biol. Evol.">
        <title>Third-Generation Sequencing Reveals the Adaptive Role of the Epigenome in Three Deep-Sea Polychaetes.</title>
        <authorList>
            <person name="Perez M."/>
            <person name="Aroh O."/>
            <person name="Sun Y."/>
            <person name="Lan Y."/>
            <person name="Juniper S.K."/>
            <person name="Young C.R."/>
            <person name="Angers B."/>
            <person name="Qian P.Y."/>
        </authorList>
    </citation>
    <scope>NUCLEOTIDE SEQUENCE</scope>
    <source>
        <strain evidence="3">R07B-5</strain>
    </source>
</reference>
<keyword evidence="1" id="KW-0808">Transferase</keyword>
<gene>
    <name evidence="3" type="ORF">NP493_1053g00079</name>
</gene>
<dbReference type="InterPro" id="IPR024159">
    <property type="entry name" value="Cbl_PTB"/>
</dbReference>
<evidence type="ECO:0000259" key="2">
    <source>
        <dbReference type="PROSITE" id="PS51506"/>
    </source>
</evidence>
<dbReference type="GO" id="GO:0045121">
    <property type="term" value="C:membrane raft"/>
    <property type="evidence" value="ECO:0007669"/>
    <property type="project" value="TreeGrafter"/>
</dbReference>
<dbReference type="AlphaFoldDB" id="A0AAD9KI21"/>
<dbReference type="InterPro" id="IPR036537">
    <property type="entry name" value="Adaptor_Cbl_N_dom_sf"/>
</dbReference>
<dbReference type="GO" id="GO:0008270">
    <property type="term" value="F:zinc ion binding"/>
    <property type="evidence" value="ECO:0007669"/>
    <property type="project" value="UniProtKB-KW"/>
</dbReference>
<dbReference type="PROSITE" id="PS51506">
    <property type="entry name" value="CBL_PTB"/>
    <property type="match status" value="1"/>
</dbReference>
<dbReference type="Proteomes" id="UP001209878">
    <property type="component" value="Unassembled WGS sequence"/>
</dbReference>
<comment type="caution">
    <text evidence="3">The sequence shown here is derived from an EMBL/GenBank/DDBJ whole genome shotgun (WGS) entry which is preliminary data.</text>
</comment>
<dbReference type="GO" id="GO:0007166">
    <property type="term" value="P:cell surface receptor signaling pathway"/>
    <property type="evidence" value="ECO:0007669"/>
    <property type="project" value="InterPro"/>
</dbReference>
<keyword evidence="1" id="KW-0833">Ubl conjugation pathway</keyword>
<dbReference type="PANTHER" id="PTHR23007">
    <property type="entry name" value="CBL"/>
    <property type="match status" value="1"/>
</dbReference>
<dbReference type="PANTHER" id="PTHR23007:SF11">
    <property type="entry name" value="E3 UBIQUITIN-PROTEIN LIGASE CBL"/>
    <property type="match status" value="1"/>
</dbReference>
<keyword evidence="1" id="KW-0862">Zinc</keyword>
<keyword evidence="1" id="KW-0479">Metal-binding</keyword>
<sequence>MATGGRARSVQSKNFAGIFSRIQGAIADAVAPPKLVVDKRTIEKSWKLMDKVVKLCQHTKMNLKNSPPFILDILPDTYQHLRLIYSKYEDRLQLLNDNEYFRIFIENLMNKCKKTIKLFKDGKEKMFDESSHYRRSLTKLSLVYSHMLAELKAVFPNGTFAGDGYRITKADASDWWKHSFPDK</sequence>
<comment type="pathway">
    <text evidence="1">Protein modification; protein ubiquitination.</text>
</comment>
<evidence type="ECO:0000256" key="1">
    <source>
        <dbReference type="RuleBase" id="RU367001"/>
    </source>
</evidence>
<dbReference type="EC" id="2.3.2.27" evidence="1"/>
<evidence type="ECO:0000313" key="3">
    <source>
        <dbReference type="EMBL" id="KAK2171542.1"/>
    </source>
</evidence>
<dbReference type="GO" id="GO:0023051">
    <property type="term" value="P:regulation of signaling"/>
    <property type="evidence" value="ECO:0007669"/>
    <property type="project" value="InterPro"/>
</dbReference>
<evidence type="ECO:0000313" key="4">
    <source>
        <dbReference type="Proteomes" id="UP001209878"/>
    </source>
</evidence>
<dbReference type="SUPFAM" id="SSF47668">
    <property type="entry name" value="N-terminal domain of cbl (N-cbl)"/>
    <property type="match status" value="1"/>
</dbReference>
<accession>A0AAD9KI21</accession>
<proteinExistence type="predicted"/>
<keyword evidence="1" id="KW-0106">Calcium</keyword>
<dbReference type="Gene3D" id="1.20.930.20">
    <property type="entry name" value="Adaptor protein Cbl, N-terminal domain"/>
    <property type="match status" value="1"/>
</dbReference>